<reference evidence="1" key="1">
    <citation type="submission" date="2019-12" db="EMBL/GenBank/DDBJ databases">
        <title>Genome sequencing and annotation of Brassica cretica.</title>
        <authorList>
            <person name="Studholme D.J."/>
            <person name="Sarris P.F."/>
        </authorList>
    </citation>
    <scope>NUCLEOTIDE SEQUENCE</scope>
    <source>
        <strain evidence="1">PFS-102/07</strain>
        <tissue evidence="1">Leaf</tissue>
    </source>
</reference>
<comment type="caution">
    <text evidence="1">The sequence shown here is derived from an EMBL/GenBank/DDBJ whole genome shotgun (WGS) entry which is preliminary data.</text>
</comment>
<reference evidence="2 3" key="3">
    <citation type="journal article" date="2020" name="BMC Genomics">
        <title>Intraspecific diversification of the crop wild relative Brassica cretica Lam. using demographic model selection.</title>
        <authorList>
            <person name="Kioukis A."/>
            <person name="Michalopoulou V.A."/>
            <person name="Briers L."/>
            <person name="Pirintsos S."/>
            <person name="Studholme D.J."/>
            <person name="Pavlidis P."/>
            <person name="Sarris P.F."/>
        </authorList>
    </citation>
    <scope>NUCLEOTIDE SEQUENCE [LARGE SCALE GENOMIC DNA]</scope>
    <source>
        <strain evidence="3">cv. PFS-1207/04</strain>
        <strain evidence="2">PFS-1207/04</strain>
    </source>
</reference>
<reference evidence="2" key="2">
    <citation type="submission" date="2019-12" db="EMBL/GenBank/DDBJ databases">
        <authorList>
            <person name="Studholme D.J."/>
            <person name="Sarris P."/>
        </authorList>
    </citation>
    <scope>NUCLEOTIDE SEQUENCE</scope>
    <source>
        <strain evidence="2">PFS-1207/04</strain>
        <tissue evidence="2">Leaf</tissue>
    </source>
</reference>
<keyword evidence="3" id="KW-1185">Reference proteome</keyword>
<name>A0A8S9JAE5_BRACR</name>
<sequence length="88" mass="9738">MVQPLGTTSGFNPRVHQATSGFKVVTSEIQMRTFGFQTINLRVLGGNLRVLSSNLRIHSLITRTTSKSGTRVQGPLEFMSLATYLREV</sequence>
<dbReference type="EMBL" id="QGKV02000832">
    <property type="protein sequence ID" value="KAF3546600.1"/>
    <property type="molecule type" value="Genomic_DNA"/>
</dbReference>
<protein>
    <submittedName>
        <fullName evidence="1">Uncharacterized protein</fullName>
    </submittedName>
</protein>
<organism evidence="1">
    <name type="scientific">Brassica cretica</name>
    <name type="common">Mustard</name>
    <dbReference type="NCBI Taxonomy" id="69181"/>
    <lineage>
        <taxon>Eukaryota</taxon>
        <taxon>Viridiplantae</taxon>
        <taxon>Streptophyta</taxon>
        <taxon>Embryophyta</taxon>
        <taxon>Tracheophyta</taxon>
        <taxon>Spermatophyta</taxon>
        <taxon>Magnoliopsida</taxon>
        <taxon>eudicotyledons</taxon>
        <taxon>Gunneridae</taxon>
        <taxon>Pentapetalae</taxon>
        <taxon>rosids</taxon>
        <taxon>malvids</taxon>
        <taxon>Brassicales</taxon>
        <taxon>Brassicaceae</taxon>
        <taxon>Brassiceae</taxon>
        <taxon>Brassica</taxon>
    </lineage>
</organism>
<evidence type="ECO:0000313" key="3">
    <source>
        <dbReference type="Proteomes" id="UP000266723"/>
    </source>
</evidence>
<dbReference type="EMBL" id="QGKY02000089">
    <property type="protein sequence ID" value="KAF2610746.1"/>
    <property type="molecule type" value="Genomic_DNA"/>
</dbReference>
<evidence type="ECO:0000313" key="1">
    <source>
        <dbReference type="EMBL" id="KAF2610746.1"/>
    </source>
</evidence>
<gene>
    <name evidence="2" type="ORF">DY000_02007072</name>
    <name evidence="1" type="ORF">F2Q70_00011670</name>
</gene>
<evidence type="ECO:0000313" key="2">
    <source>
        <dbReference type="EMBL" id="KAF3546600.1"/>
    </source>
</evidence>
<dbReference type="Proteomes" id="UP000266723">
    <property type="component" value="Unassembled WGS sequence"/>
</dbReference>
<proteinExistence type="predicted"/>
<accession>A0A8S9JAE5</accession>
<dbReference type="AlphaFoldDB" id="A0A8S9JAE5"/>